<dbReference type="Pfam" id="PF13561">
    <property type="entry name" value="adh_short_C2"/>
    <property type="match status" value="1"/>
</dbReference>
<sequence length="282" mass="29354">MAPTAIVTGAGRGIGRSIALRLAREGYSVAVNDIPQGSSEINALVSEINSIPRKTPARNSTGMLAQRPIALAIPASVSLVTDVARMISKATAELGPLTLMIANAGIAPATPILHTTKEDFERVFSINVRGVFNCYSEAARQMIAQGDPETVAGAKRYKIIGAASIAAFQAFPGCGIYSASKFAVRSLTQAMAAEMARHNITVNAYAPGIIGTSMWDKIDEALGSTEGRAKGESLDLYSKKVALGRTGSPDDVAGLVGGFLASNDSDYMTGQTILVDGGIVFT</sequence>
<dbReference type="AlphaFoldDB" id="A0A1L9TLG9"/>
<dbReference type="RefSeq" id="XP_040704080.1">
    <property type="nucleotide sequence ID" value="XM_040841833.1"/>
</dbReference>
<dbReference type="Proteomes" id="UP000184356">
    <property type="component" value="Unassembled WGS sequence"/>
</dbReference>
<dbReference type="GeneID" id="63757906"/>
<dbReference type="PRINTS" id="PR00080">
    <property type="entry name" value="SDRFAMILY"/>
</dbReference>
<keyword evidence="4" id="KW-1185">Reference proteome</keyword>
<dbReference type="GO" id="GO:0006633">
    <property type="term" value="P:fatty acid biosynthetic process"/>
    <property type="evidence" value="ECO:0007669"/>
    <property type="project" value="TreeGrafter"/>
</dbReference>
<proteinExistence type="inferred from homology"/>
<dbReference type="SUPFAM" id="SSF51735">
    <property type="entry name" value="NAD(P)-binding Rossmann-fold domains"/>
    <property type="match status" value="1"/>
</dbReference>
<dbReference type="EMBL" id="KV878585">
    <property type="protein sequence ID" value="OJJ60274.1"/>
    <property type="molecule type" value="Genomic_DNA"/>
</dbReference>
<dbReference type="PANTHER" id="PTHR42760">
    <property type="entry name" value="SHORT-CHAIN DEHYDROGENASES/REDUCTASES FAMILY MEMBER"/>
    <property type="match status" value="1"/>
</dbReference>
<dbReference type="Gene3D" id="3.40.50.720">
    <property type="entry name" value="NAD(P)-binding Rossmann-like Domain"/>
    <property type="match status" value="1"/>
</dbReference>
<dbReference type="GO" id="GO:0016616">
    <property type="term" value="F:oxidoreductase activity, acting on the CH-OH group of donors, NAD or NADP as acceptor"/>
    <property type="evidence" value="ECO:0007669"/>
    <property type="project" value="TreeGrafter"/>
</dbReference>
<dbReference type="GO" id="GO:0048038">
    <property type="term" value="F:quinone binding"/>
    <property type="evidence" value="ECO:0007669"/>
    <property type="project" value="TreeGrafter"/>
</dbReference>
<dbReference type="GO" id="GO:0044550">
    <property type="term" value="P:secondary metabolite biosynthetic process"/>
    <property type="evidence" value="ECO:0007669"/>
    <property type="project" value="UniProtKB-ARBA"/>
</dbReference>
<comment type="similarity">
    <text evidence="1">Belongs to the short-chain dehydrogenases/reductases (SDR) family.</text>
</comment>
<dbReference type="VEuPathDB" id="FungiDB:ASPSYDRAFT_148716"/>
<evidence type="ECO:0000313" key="3">
    <source>
        <dbReference type="EMBL" id="OJJ60274.1"/>
    </source>
</evidence>
<evidence type="ECO:0000313" key="4">
    <source>
        <dbReference type="Proteomes" id="UP000184356"/>
    </source>
</evidence>
<evidence type="ECO:0008006" key="5">
    <source>
        <dbReference type="Google" id="ProtNLM"/>
    </source>
</evidence>
<name>A0A1L9TLG9_9EURO</name>
<keyword evidence="2" id="KW-0521">NADP</keyword>
<evidence type="ECO:0000256" key="2">
    <source>
        <dbReference type="ARBA" id="ARBA00022857"/>
    </source>
</evidence>
<reference evidence="4" key="1">
    <citation type="journal article" date="2017" name="Genome Biol.">
        <title>Comparative genomics reveals high biological diversity and specific adaptations in the industrially and medically important fungal genus Aspergillus.</title>
        <authorList>
            <person name="de Vries R.P."/>
            <person name="Riley R."/>
            <person name="Wiebenga A."/>
            <person name="Aguilar-Osorio G."/>
            <person name="Amillis S."/>
            <person name="Uchima C.A."/>
            <person name="Anderluh G."/>
            <person name="Asadollahi M."/>
            <person name="Askin M."/>
            <person name="Barry K."/>
            <person name="Battaglia E."/>
            <person name="Bayram O."/>
            <person name="Benocci T."/>
            <person name="Braus-Stromeyer S.A."/>
            <person name="Caldana C."/>
            <person name="Canovas D."/>
            <person name="Cerqueira G.C."/>
            <person name="Chen F."/>
            <person name="Chen W."/>
            <person name="Choi C."/>
            <person name="Clum A."/>
            <person name="Dos Santos R.A."/>
            <person name="Damasio A.R."/>
            <person name="Diallinas G."/>
            <person name="Emri T."/>
            <person name="Fekete E."/>
            <person name="Flipphi M."/>
            <person name="Freyberg S."/>
            <person name="Gallo A."/>
            <person name="Gournas C."/>
            <person name="Habgood R."/>
            <person name="Hainaut M."/>
            <person name="Harispe M.L."/>
            <person name="Henrissat B."/>
            <person name="Hilden K.S."/>
            <person name="Hope R."/>
            <person name="Hossain A."/>
            <person name="Karabika E."/>
            <person name="Karaffa L."/>
            <person name="Karanyi Z."/>
            <person name="Krasevec N."/>
            <person name="Kuo A."/>
            <person name="Kusch H."/>
            <person name="LaButti K."/>
            <person name="Lagendijk E.L."/>
            <person name="Lapidus A."/>
            <person name="Levasseur A."/>
            <person name="Lindquist E."/>
            <person name="Lipzen A."/>
            <person name="Logrieco A.F."/>
            <person name="MacCabe A."/>
            <person name="Maekelae M.R."/>
            <person name="Malavazi I."/>
            <person name="Melin P."/>
            <person name="Meyer V."/>
            <person name="Mielnichuk N."/>
            <person name="Miskei M."/>
            <person name="Molnar A.P."/>
            <person name="Mule G."/>
            <person name="Ngan C.Y."/>
            <person name="Orejas M."/>
            <person name="Orosz E."/>
            <person name="Ouedraogo J.P."/>
            <person name="Overkamp K.M."/>
            <person name="Park H.-S."/>
            <person name="Perrone G."/>
            <person name="Piumi F."/>
            <person name="Punt P.J."/>
            <person name="Ram A.F."/>
            <person name="Ramon A."/>
            <person name="Rauscher S."/>
            <person name="Record E."/>
            <person name="Riano-Pachon D.M."/>
            <person name="Robert V."/>
            <person name="Roehrig J."/>
            <person name="Ruller R."/>
            <person name="Salamov A."/>
            <person name="Salih N.S."/>
            <person name="Samson R.A."/>
            <person name="Sandor E."/>
            <person name="Sanguinetti M."/>
            <person name="Schuetze T."/>
            <person name="Sepcic K."/>
            <person name="Shelest E."/>
            <person name="Sherlock G."/>
            <person name="Sophianopoulou V."/>
            <person name="Squina F.M."/>
            <person name="Sun H."/>
            <person name="Susca A."/>
            <person name="Todd R.B."/>
            <person name="Tsang A."/>
            <person name="Unkles S.E."/>
            <person name="van de Wiele N."/>
            <person name="van Rossen-Uffink D."/>
            <person name="Oliveira J.V."/>
            <person name="Vesth T.C."/>
            <person name="Visser J."/>
            <person name="Yu J.-H."/>
            <person name="Zhou M."/>
            <person name="Andersen M.R."/>
            <person name="Archer D.B."/>
            <person name="Baker S.E."/>
            <person name="Benoit I."/>
            <person name="Brakhage A.A."/>
            <person name="Braus G.H."/>
            <person name="Fischer R."/>
            <person name="Frisvad J.C."/>
            <person name="Goldman G.H."/>
            <person name="Houbraken J."/>
            <person name="Oakley B."/>
            <person name="Pocsi I."/>
            <person name="Scazzocchio C."/>
            <person name="Seiboth B."/>
            <person name="vanKuyk P.A."/>
            <person name="Wortman J."/>
            <person name="Dyer P.S."/>
            <person name="Grigoriev I.V."/>
        </authorList>
    </citation>
    <scope>NUCLEOTIDE SEQUENCE [LARGE SCALE GENOMIC DNA]</scope>
    <source>
        <strain evidence="4">CBS 593.65</strain>
    </source>
</reference>
<dbReference type="PANTHER" id="PTHR42760:SF121">
    <property type="entry name" value="3-OXOACYL-(ACYL-CARRIER-PROTEIN) REDUCTASE"/>
    <property type="match status" value="1"/>
</dbReference>
<protein>
    <recommendedName>
        <fullName evidence="5">Diacetyl reductase [(S)-acetoin forming]</fullName>
    </recommendedName>
</protein>
<organism evidence="3 4">
    <name type="scientific">Aspergillus sydowii CBS 593.65</name>
    <dbReference type="NCBI Taxonomy" id="1036612"/>
    <lineage>
        <taxon>Eukaryota</taxon>
        <taxon>Fungi</taxon>
        <taxon>Dikarya</taxon>
        <taxon>Ascomycota</taxon>
        <taxon>Pezizomycotina</taxon>
        <taxon>Eurotiomycetes</taxon>
        <taxon>Eurotiomycetidae</taxon>
        <taxon>Eurotiales</taxon>
        <taxon>Aspergillaceae</taxon>
        <taxon>Aspergillus</taxon>
        <taxon>Aspergillus subgen. Nidulantes</taxon>
    </lineage>
</organism>
<dbReference type="STRING" id="1036612.A0A1L9TLG9"/>
<dbReference type="OrthoDB" id="498125at2759"/>
<gene>
    <name evidence="3" type="ORF">ASPSYDRAFT_148716</name>
</gene>
<evidence type="ECO:0000256" key="1">
    <source>
        <dbReference type="ARBA" id="ARBA00006484"/>
    </source>
</evidence>
<dbReference type="InterPro" id="IPR036291">
    <property type="entry name" value="NAD(P)-bd_dom_sf"/>
</dbReference>
<dbReference type="PROSITE" id="PS00061">
    <property type="entry name" value="ADH_SHORT"/>
    <property type="match status" value="1"/>
</dbReference>
<dbReference type="InterPro" id="IPR020904">
    <property type="entry name" value="Sc_DH/Rdtase_CS"/>
</dbReference>
<dbReference type="InterPro" id="IPR002347">
    <property type="entry name" value="SDR_fam"/>
</dbReference>
<accession>A0A1L9TLG9</accession>
<dbReference type="PRINTS" id="PR00081">
    <property type="entry name" value="GDHRDH"/>
</dbReference>
<dbReference type="FunFam" id="3.40.50.720:FF:000084">
    <property type="entry name" value="Short-chain dehydrogenase reductase"/>
    <property type="match status" value="1"/>
</dbReference>